<comment type="caution">
    <text evidence="2">The sequence shown here is derived from an EMBL/GenBank/DDBJ whole genome shotgun (WGS) entry which is preliminary data.</text>
</comment>
<sequence length="125" mass="14062">MEPADCEKVVNQGLKLGLNVENDSRDLDASFVNKPCQKFSPSIVSEPYGECSPCSPCSPCCFNEIISDTTNSDEMDLSEVKPEKKQKYTKYSDQFPEEQRPIHAARIRRRGGLRRLKEICLGSSD</sequence>
<accession>A0AAD1XSC0</accession>
<gene>
    <name evidence="2" type="ORF">ECRASSUSDP1_LOCUS19753</name>
</gene>
<protein>
    <submittedName>
        <fullName evidence="2">Uncharacterized protein</fullName>
    </submittedName>
</protein>
<reference evidence="2" key="1">
    <citation type="submission" date="2023-07" db="EMBL/GenBank/DDBJ databases">
        <authorList>
            <consortium name="AG Swart"/>
            <person name="Singh M."/>
            <person name="Singh A."/>
            <person name="Seah K."/>
            <person name="Emmerich C."/>
        </authorList>
    </citation>
    <scope>NUCLEOTIDE SEQUENCE</scope>
    <source>
        <strain evidence="2">DP1</strain>
    </source>
</reference>
<proteinExistence type="predicted"/>
<evidence type="ECO:0000313" key="3">
    <source>
        <dbReference type="Proteomes" id="UP001295684"/>
    </source>
</evidence>
<name>A0AAD1XSC0_EUPCR</name>
<dbReference type="AlphaFoldDB" id="A0AAD1XSC0"/>
<keyword evidence="3" id="KW-1185">Reference proteome</keyword>
<evidence type="ECO:0000256" key="1">
    <source>
        <dbReference type="SAM" id="MobiDB-lite"/>
    </source>
</evidence>
<feature type="region of interest" description="Disordered" evidence="1">
    <location>
        <begin position="72"/>
        <end position="100"/>
    </location>
</feature>
<organism evidence="2 3">
    <name type="scientific">Euplotes crassus</name>
    <dbReference type="NCBI Taxonomy" id="5936"/>
    <lineage>
        <taxon>Eukaryota</taxon>
        <taxon>Sar</taxon>
        <taxon>Alveolata</taxon>
        <taxon>Ciliophora</taxon>
        <taxon>Intramacronucleata</taxon>
        <taxon>Spirotrichea</taxon>
        <taxon>Hypotrichia</taxon>
        <taxon>Euplotida</taxon>
        <taxon>Euplotidae</taxon>
        <taxon>Moneuplotes</taxon>
    </lineage>
</organism>
<dbReference type="Proteomes" id="UP001295684">
    <property type="component" value="Unassembled WGS sequence"/>
</dbReference>
<dbReference type="EMBL" id="CAMPGE010020075">
    <property type="protein sequence ID" value="CAI2378358.1"/>
    <property type="molecule type" value="Genomic_DNA"/>
</dbReference>
<evidence type="ECO:0000313" key="2">
    <source>
        <dbReference type="EMBL" id="CAI2378358.1"/>
    </source>
</evidence>